<dbReference type="AlphaFoldDB" id="A0A6H1WS82"/>
<dbReference type="Proteomes" id="UP000501253">
    <property type="component" value="Chromosome"/>
</dbReference>
<evidence type="ECO:0000259" key="4">
    <source>
        <dbReference type="Pfam" id="PF00148"/>
    </source>
</evidence>
<accession>A0A6H1WS82</accession>
<reference evidence="5 6" key="1">
    <citation type="submission" date="2019-08" db="EMBL/GenBank/DDBJ databases">
        <title>Complete genome sequence of Thermosulfurimonas marina SU872T, an anaerobic thermophilic chemolithoautotrophic bacterium isolated from a shallow marine hydrothermal vent.</title>
        <authorList>
            <person name="Allioux M."/>
            <person name="Jebbar M."/>
            <person name="Slobodkina G."/>
            <person name="Slobodkin A."/>
            <person name="Moalic Y."/>
            <person name="Frolova A."/>
            <person name="Shao Z."/>
            <person name="Alain K."/>
        </authorList>
    </citation>
    <scope>NUCLEOTIDE SEQUENCE [LARGE SCALE GENOMIC DNA]</scope>
    <source>
        <strain evidence="5 6">SU872</strain>
    </source>
</reference>
<dbReference type="InterPro" id="IPR049939">
    <property type="entry name" value="NifE-like"/>
</dbReference>
<dbReference type="PROSITE" id="PS00699">
    <property type="entry name" value="NITROGENASE_1_1"/>
    <property type="match status" value="1"/>
</dbReference>
<name>A0A6H1WS82_9BACT</name>
<evidence type="ECO:0000313" key="6">
    <source>
        <dbReference type="Proteomes" id="UP000501253"/>
    </source>
</evidence>
<dbReference type="Gene3D" id="3.40.50.1980">
    <property type="entry name" value="Nitrogenase molybdenum iron protein domain"/>
    <property type="match status" value="1"/>
</dbReference>
<dbReference type="PANTHER" id="PTHR42956:SF1">
    <property type="entry name" value="NITROGENASE IRON-MOLYBDENUM COFACTOR BIOSYNTHESIS PROTEIN NIFE"/>
    <property type="match status" value="1"/>
</dbReference>
<keyword evidence="2 3" id="KW-0535">Nitrogen fixation</keyword>
<dbReference type="InterPro" id="IPR000318">
    <property type="entry name" value="Nase_comp1_CS"/>
</dbReference>
<dbReference type="CDD" id="cd01967">
    <property type="entry name" value="Nitrogenase_MoFe_alpha_like"/>
    <property type="match status" value="1"/>
</dbReference>
<evidence type="ECO:0000313" key="5">
    <source>
        <dbReference type="EMBL" id="QJA06053.1"/>
    </source>
</evidence>
<dbReference type="KEGG" id="tmai:FVE67_04240"/>
<evidence type="ECO:0000256" key="2">
    <source>
        <dbReference type="ARBA" id="ARBA00023231"/>
    </source>
</evidence>
<dbReference type="PANTHER" id="PTHR42956">
    <property type="entry name" value="NITROGENASE IRON-MOLYBDENUM COFACTOR BIOSYNTHESIS PROTEIN NIFE"/>
    <property type="match status" value="1"/>
</dbReference>
<keyword evidence="6" id="KW-1185">Reference proteome</keyword>
<dbReference type="EMBL" id="CP042909">
    <property type="protein sequence ID" value="QJA06053.1"/>
    <property type="molecule type" value="Genomic_DNA"/>
</dbReference>
<dbReference type="InterPro" id="IPR000510">
    <property type="entry name" value="Nase/OxRdtase_comp1"/>
</dbReference>
<feature type="domain" description="Nitrogenase/oxidoreductase component 1" evidence="4">
    <location>
        <begin position="31"/>
        <end position="414"/>
    </location>
</feature>
<dbReference type="Gene3D" id="3.40.50.12380">
    <property type="entry name" value="Nitrogenase MoFe cofactor biosynthesis protein NifE, C-terminal"/>
    <property type="match status" value="1"/>
</dbReference>
<protein>
    <submittedName>
        <fullName evidence="5">Nitrogenase</fullName>
    </submittedName>
</protein>
<gene>
    <name evidence="5" type="ORF">FVE67_04240</name>
</gene>
<proteinExistence type="inferred from homology"/>
<sequence length="424" mass="46556">MKSCGNYGCMPLRIKPCGLASEPGGMTQRSCVYFGARYVLGPIREAVHLVHGPVGCGYYGAMVRGEAKDLFGTALTAGEIIFGGLDKLRKALREAFALRPSARGAFLYATCTTGLIGEDLAGLAREIERESRRRIVVVDCPGFSGKSQAGGHAVAYRSLLNLVRPFSKAEHPTVNLIGEYNVAGEAREIKRLLEKLGVKVHTVLTGDTRFSEIERLSRAHLNLLFCGSTAREFASALKERFGLPYLKVSFYGLSAVGASLRKVGEALGLSSAKVEGLIREEETRTFREIRSWLKLFEGKRVLVVLGAGRLGPLGRMLRELGFEVIGAASVFGSSEDHREAAPFSGFLTDDPGDDEFERALSMLKPDLVITNAREQWRAVKLGFPTLSFPQERRRGPYTGYQGFVNFVYSLVRVLRAPVWRLKAL</sequence>
<dbReference type="GO" id="GO:0016163">
    <property type="term" value="F:nitrogenase activity"/>
    <property type="evidence" value="ECO:0007669"/>
    <property type="project" value="InterPro"/>
</dbReference>
<dbReference type="Pfam" id="PF00148">
    <property type="entry name" value="Oxidored_nitro"/>
    <property type="match status" value="1"/>
</dbReference>
<organism evidence="5 6">
    <name type="scientific">Thermosulfurimonas marina</name>
    <dbReference type="NCBI Taxonomy" id="2047767"/>
    <lineage>
        <taxon>Bacteria</taxon>
        <taxon>Pseudomonadati</taxon>
        <taxon>Thermodesulfobacteriota</taxon>
        <taxon>Thermodesulfobacteria</taxon>
        <taxon>Thermodesulfobacteriales</taxon>
        <taxon>Thermodesulfobacteriaceae</taxon>
        <taxon>Thermosulfurimonas</taxon>
    </lineage>
</organism>
<dbReference type="SUPFAM" id="SSF53807">
    <property type="entry name" value="Helical backbone' metal receptor"/>
    <property type="match status" value="1"/>
</dbReference>
<comment type="similarity">
    <text evidence="1 3">Belongs to the NifD/NifK/NifE/NifN family.</text>
</comment>
<evidence type="ECO:0000256" key="1">
    <source>
        <dbReference type="ARBA" id="ARBA00011002"/>
    </source>
</evidence>
<evidence type="ECO:0000256" key="3">
    <source>
        <dbReference type="RuleBase" id="RU004021"/>
    </source>
</evidence>